<evidence type="ECO:0008006" key="3">
    <source>
        <dbReference type="Google" id="ProtNLM"/>
    </source>
</evidence>
<organism evidence="1 2">
    <name type="scientific">Caballeronia grimmiae</name>
    <dbReference type="NCBI Taxonomy" id="1071679"/>
    <lineage>
        <taxon>Bacteria</taxon>
        <taxon>Pseudomonadati</taxon>
        <taxon>Pseudomonadota</taxon>
        <taxon>Betaproteobacteria</taxon>
        <taxon>Burkholderiales</taxon>
        <taxon>Burkholderiaceae</taxon>
        <taxon>Caballeronia</taxon>
    </lineage>
</organism>
<dbReference type="STRING" id="1071679.BG57_27315"/>
<proteinExistence type="predicted"/>
<dbReference type="AlphaFoldDB" id="A0A069P6N6"/>
<evidence type="ECO:0000313" key="1">
    <source>
        <dbReference type="EMBL" id="KDR35559.1"/>
    </source>
</evidence>
<reference evidence="1 2" key="1">
    <citation type="submission" date="2014-03" db="EMBL/GenBank/DDBJ databases">
        <title>Draft Genome Sequences of Four Burkholderia Strains.</title>
        <authorList>
            <person name="Liu X.Y."/>
            <person name="Li C.X."/>
            <person name="Xu J.H."/>
        </authorList>
    </citation>
    <scope>NUCLEOTIDE SEQUENCE [LARGE SCALE GENOMIC DNA]</scope>
    <source>
        <strain evidence="1 2">R27</strain>
    </source>
</reference>
<accession>A0A069P6N6</accession>
<dbReference type="eggNOG" id="ENOG502ZQQG">
    <property type="taxonomic scope" value="Bacteria"/>
</dbReference>
<dbReference type="Proteomes" id="UP000027439">
    <property type="component" value="Unassembled WGS sequence"/>
</dbReference>
<evidence type="ECO:0000313" key="2">
    <source>
        <dbReference type="Proteomes" id="UP000027439"/>
    </source>
</evidence>
<dbReference type="EMBL" id="JFHE01000006">
    <property type="protein sequence ID" value="KDR35559.1"/>
    <property type="molecule type" value="Genomic_DNA"/>
</dbReference>
<comment type="caution">
    <text evidence="1">The sequence shown here is derived from an EMBL/GenBank/DDBJ whole genome shotgun (WGS) entry which is preliminary data.</text>
</comment>
<protein>
    <recommendedName>
        <fullName evidence="3">Transcriptional regulator</fullName>
    </recommendedName>
</protein>
<sequence>MKMTSNQHYRGYAVHPFAHRLGDNGFSANLLLERADTNCGDPAYQFYSLDYFSKEADAIAYSQRWAEDWIDARG</sequence>
<gene>
    <name evidence="1" type="ORF">BG57_27315</name>
</gene>
<name>A0A069P6N6_9BURK</name>